<evidence type="ECO:0000313" key="6">
    <source>
        <dbReference type="Proteomes" id="UP001431963"/>
    </source>
</evidence>
<gene>
    <name evidence="5" type="ORF">V6590_03065</name>
</gene>
<evidence type="ECO:0000256" key="2">
    <source>
        <dbReference type="ARBA" id="ARBA00022670"/>
    </source>
</evidence>
<comment type="caution">
    <text evidence="5">The sequence shown here is derived from an EMBL/GenBank/DDBJ whole genome shotgun (WGS) entry which is preliminary data.</text>
</comment>
<sequence>MDRFEVKFAPDDVAKDGTFEGYGAIFGNVDSYGDVILKGAFKSSLRDWKNAKSLPPMLVQHGGYMMSDMDALPIGKWLEMSEDDTGLRVKGQLINLDTERGKTIYGAMREGVLDGMSIGYRAKEFTYGTKPDEPRRTLKAVDLVELSVVTFPANGRARVDAVKAADLTERDLERILTQDAGLSRSVARRLMADGFEAVKAMRDAGDGLGELAQFMRQKINATE</sequence>
<dbReference type="EMBL" id="JBALHR010000001">
    <property type="protein sequence ID" value="MEH7827115.1"/>
    <property type="molecule type" value="Genomic_DNA"/>
</dbReference>
<keyword evidence="3" id="KW-0378">Hydrolase</keyword>
<dbReference type="Pfam" id="PF04586">
    <property type="entry name" value="Peptidase_S78"/>
    <property type="match status" value="1"/>
</dbReference>
<keyword evidence="2 5" id="KW-0645">Protease</keyword>
<dbReference type="NCBIfam" id="TIGR01543">
    <property type="entry name" value="proheadase_HK97"/>
    <property type="match status" value="1"/>
</dbReference>
<dbReference type="Proteomes" id="UP001431963">
    <property type="component" value="Unassembled WGS sequence"/>
</dbReference>
<dbReference type="InterPro" id="IPR054613">
    <property type="entry name" value="Peptidase_S78_dom"/>
</dbReference>
<protein>
    <submittedName>
        <fullName evidence="5">HK97 family phage prohead protease</fullName>
    </submittedName>
</protein>
<evidence type="ECO:0000256" key="3">
    <source>
        <dbReference type="ARBA" id="ARBA00022801"/>
    </source>
</evidence>
<dbReference type="RefSeq" id="WP_335419309.1">
    <property type="nucleotide sequence ID" value="NZ_JBALHR010000001.1"/>
</dbReference>
<name>A0ABU8BQZ6_9RHOB</name>
<keyword evidence="6" id="KW-1185">Reference proteome</keyword>
<keyword evidence="1" id="KW-1188">Viral release from host cell</keyword>
<organism evidence="5 6">
    <name type="scientific">Gemmobacter denitrificans</name>
    <dbReference type="NCBI Taxonomy" id="3123040"/>
    <lineage>
        <taxon>Bacteria</taxon>
        <taxon>Pseudomonadati</taxon>
        <taxon>Pseudomonadota</taxon>
        <taxon>Alphaproteobacteria</taxon>
        <taxon>Rhodobacterales</taxon>
        <taxon>Paracoccaceae</taxon>
        <taxon>Gemmobacter</taxon>
    </lineage>
</organism>
<feature type="domain" description="Prohead serine protease" evidence="4">
    <location>
        <begin position="14"/>
        <end position="163"/>
    </location>
</feature>
<dbReference type="InterPro" id="IPR006433">
    <property type="entry name" value="Prohead_protease"/>
</dbReference>
<dbReference type="GO" id="GO:0006508">
    <property type="term" value="P:proteolysis"/>
    <property type="evidence" value="ECO:0007669"/>
    <property type="project" value="UniProtKB-KW"/>
</dbReference>
<reference evidence="5" key="1">
    <citation type="submission" date="2024-02" db="EMBL/GenBank/DDBJ databases">
        <title>Genome sequences of strain Gemmobacter sp. JM10B15.</title>
        <authorList>
            <person name="Zhang M."/>
        </authorList>
    </citation>
    <scope>NUCLEOTIDE SEQUENCE</scope>
    <source>
        <strain evidence="5">JM10B15</strain>
    </source>
</reference>
<dbReference type="GO" id="GO:0008233">
    <property type="term" value="F:peptidase activity"/>
    <property type="evidence" value="ECO:0007669"/>
    <property type="project" value="UniProtKB-KW"/>
</dbReference>
<evidence type="ECO:0000313" key="5">
    <source>
        <dbReference type="EMBL" id="MEH7827115.1"/>
    </source>
</evidence>
<accession>A0ABU8BQZ6</accession>
<proteinExistence type="predicted"/>
<evidence type="ECO:0000259" key="4">
    <source>
        <dbReference type="Pfam" id="PF04586"/>
    </source>
</evidence>
<evidence type="ECO:0000256" key="1">
    <source>
        <dbReference type="ARBA" id="ARBA00022612"/>
    </source>
</evidence>